<dbReference type="InterPro" id="IPR018201">
    <property type="entry name" value="Ketoacyl_synth_AS"/>
</dbReference>
<dbReference type="InterPro" id="IPR016039">
    <property type="entry name" value="Thiolase-like"/>
</dbReference>
<protein>
    <submittedName>
        <fullName evidence="3">Beta-ketoacyl synthase</fullName>
    </submittedName>
</protein>
<accession>K1SUY9</accession>
<dbReference type="SUPFAM" id="SSF53901">
    <property type="entry name" value="Thiolase-like"/>
    <property type="match status" value="1"/>
</dbReference>
<dbReference type="Pfam" id="PF00109">
    <property type="entry name" value="ketoacyl-synt"/>
    <property type="match status" value="1"/>
</dbReference>
<gene>
    <name evidence="3" type="ORF">LEA_14288</name>
</gene>
<dbReference type="Gene3D" id="3.40.47.10">
    <property type="match status" value="1"/>
</dbReference>
<proteinExistence type="predicted"/>
<reference evidence="3" key="1">
    <citation type="journal article" date="2013" name="Environ. Microbiol.">
        <title>Microbiota from the distal guts of lean and obese adolescents exhibit partial functional redundancy besides clear differences in community structure.</title>
        <authorList>
            <person name="Ferrer M."/>
            <person name="Ruiz A."/>
            <person name="Lanza F."/>
            <person name="Haange S.B."/>
            <person name="Oberbach A."/>
            <person name="Till H."/>
            <person name="Bargiela R."/>
            <person name="Campoy C."/>
            <person name="Segura M.T."/>
            <person name="Richter M."/>
            <person name="von Bergen M."/>
            <person name="Seifert J."/>
            <person name="Suarez A."/>
        </authorList>
    </citation>
    <scope>NUCLEOTIDE SEQUENCE</scope>
</reference>
<dbReference type="AlphaFoldDB" id="K1SUY9"/>
<feature type="domain" description="Beta-ketoacyl synthase-like N-terminal" evidence="2">
    <location>
        <begin position="28"/>
        <end position="85"/>
    </location>
</feature>
<dbReference type="GO" id="GO:0004315">
    <property type="term" value="F:3-oxoacyl-[acyl-carrier-protein] synthase activity"/>
    <property type="evidence" value="ECO:0007669"/>
    <property type="project" value="InterPro"/>
</dbReference>
<dbReference type="PROSITE" id="PS00606">
    <property type="entry name" value="KS3_1"/>
    <property type="match status" value="1"/>
</dbReference>
<organism evidence="3">
    <name type="scientific">human gut metagenome</name>
    <dbReference type="NCBI Taxonomy" id="408170"/>
    <lineage>
        <taxon>unclassified sequences</taxon>
        <taxon>metagenomes</taxon>
        <taxon>organismal metagenomes</taxon>
    </lineage>
</organism>
<keyword evidence="1" id="KW-0808">Transferase</keyword>
<sequence length="87" mass="9216">MSARRSILANDSRNEYIAMHDCGASTELIADRFGRFGFVSTPSTACSSAMNAILVGANLIRSGAFDIVVAGGSECLTRFHLNGFNAL</sequence>
<name>K1SUY9_9ZZZZ</name>
<feature type="non-terminal residue" evidence="3">
    <location>
        <position position="87"/>
    </location>
</feature>
<comment type="caution">
    <text evidence="3">The sequence shown here is derived from an EMBL/GenBank/DDBJ whole genome shotgun (WGS) entry which is preliminary data.</text>
</comment>
<dbReference type="GO" id="GO:0006633">
    <property type="term" value="P:fatty acid biosynthetic process"/>
    <property type="evidence" value="ECO:0007669"/>
    <property type="project" value="InterPro"/>
</dbReference>
<dbReference type="EMBL" id="AJWY01009707">
    <property type="protein sequence ID" value="EKC57585.1"/>
    <property type="molecule type" value="Genomic_DNA"/>
</dbReference>
<evidence type="ECO:0000256" key="1">
    <source>
        <dbReference type="ARBA" id="ARBA00022679"/>
    </source>
</evidence>
<evidence type="ECO:0000313" key="3">
    <source>
        <dbReference type="EMBL" id="EKC57585.1"/>
    </source>
</evidence>
<evidence type="ECO:0000259" key="2">
    <source>
        <dbReference type="Pfam" id="PF00109"/>
    </source>
</evidence>
<dbReference type="InterPro" id="IPR014030">
    <property type="entry name" value="Ketoacyl_synth_N"/>
</dbReference>